<keyword evidence="3" id="KW-1185">Reference proteome</keyword>
<sequence length="129" mass="15020">MKWKYVLLALSLVLLVYLANSNPSKGEYTDWAAKQLMTRNDIHKKLTEVEKEDQEGLFGELATMGKKLAKKYVEPQVGVLIDYYTKRNDYIFFSTYTTEFTIGKENYKYVSVGISNIFIPIEMPKKKEE</sequence>
<dbReference type="RefSeq" id="WP_230574344.1">
    <property type="nucleotide sequence ID" value="NZ_CAKJTI010000004.1"/>
</dbReference>
<accession>A0ABM8Y911</accession>
<protein>
    <recommendedName>
        <fullName evidence="4">DUF4359 domain-containing protein</fullName>
    </recommendedName>
</protein>
<gene>
    <name evidence="2" type="ORF">BACCIP111899_01314</name>
</gene>
<evidence type="ECO:0000313" key="2">
    <source>
        <dbReference type="EMBL" id="CAG9612142.1"/>
    </source>
</evidence>
<evidence type="ECO:0008006" key="4">
    <source>
        <dbReference type="Google" id="ProtNLM"/>
    </source>
</evidence>
<comment type="caution">
    <text evidence="2">The sequence shown here is derived from an EMBL/GenBank/DDBJ whole genome shotgun (WGS) entry which is preliminary data.</text>
</comment>
<feature type="chain" id="PRO_5045468704" description="DUF4359 domain-containing protein" evidence="1">
    <location>
        <begin position="22"/>
        <end position="129"/>
    </location>
</feature>
<keyword evidence="1" id="KW-0732">Signal</keyword>
<evidence type="ECO:0000256" key="1">
    <source>
        <dbReference type="SAM" id="SignalP"/>
    </source>
</evidence>
<dbReference type="EMBL" id="CAKJTI010000004">
    <property type="protein sequence ID" value="CAG9612142.1"/>
    <property type="molecule type" value="Genomic_DNA"/>
</dbReference>
<feature type="signal peptide" evidence="1">
    <location>
        <begin position="1"/>
        <end position="21"/>
    </location>
</feature>
<reference evidence="2 3" key="1">
    <citation type="submission" date="2021-10" db="EMBL/GenBank/DDBJ databases">
        <authorList>
            <person name="Criscuolo A."/>
        </authorList>
    </citation>
    <scope>NUCLEOTIDE SEQUENCE [LARGE SCALE GENOMIC DNA]</scope>
    <source>
        <strain evidence="3">CIP 111899</strain>
    </source>
</reference>
<proteinExistence type="predicted"/>
<name>A0ABM8Y911_9BACI</name>
<organism evidence="2 3">
    <name type="scientific">Bacillus rhizoplanae</name>
    <dbReference type="NCBI Taxonomy" id="2880966"/>
    <lineage>
        <taxon>Bacteria</taxon>
        <taxon>Bacillati</taxon>
        <taxon>Bacillota</taxon>
        <taxon>Bacilli</taxon>
        <taxon>Bacillales</taxon>
        <taxon>Bacillaceae</taxon>
        <taxon>Bacillus</taxon>
    </lineage>
</organism>
<dbReference type="Proteomes" id="UP000789423">
    <property type="component" value="Unassembled WGS sequence"/>
</dbReference>
<dbReference type="Pfam" id="PF14271">
    <property type="entry name" value="DUF4359"/>
    <property type="match status" value="1"/>
</dbReference>
<dbReference type="InterPro" id="IPR025578">
    <property type="entry name" value="DUF4359"/>
</dbReference>
<evidence type="ECO:0000313" key="3">
    <source>
        <dbReference type="Proteomes" id="UP000789423"/>
    </source>
</evidence>